<organism evidence="1 2">
    <name type="scientific">Hyalangium rubrum</name>
    <dbReference type="NCBI Taxonomy" id="3103134"/>
    <lineage>
        <taxon>Bacteria</taxon>
        <taxon>Pseudomonadati</taxon>
        <taxon>Myxococcota</taxon>
        <taxon>Myxococcia</taxon>
        <taxon>Myxococcales</taxon>
        <taxon>Cystobacterineae</taxon>
        <taxon>Archangiaceae</taxon>
        <taxon>Hyalangium</taxon>
    </lineage>
</organism>
<keyword evidence="2" id="KW-1185">Reference proteome</keyword>
<dbReference type="EMBL" id="JAXIVS010000005">
    <property type="protein sequence ID" value="MDY7228129.1"/>
    <property type="molecule type" value="Genomic_DNA"/>
</dbReference>
<reference evidence="1 2" key="1">
    <citation type="submission" date="2023-12" db="EMBL/GenBank/DDBJ databases">
        <title>the genome sequence of Hyalangium sp. s54d21.</title>
        <authorList>
            <person name="Zhang X."/>
        </authorList>
    </citation>
    <scope>NUCLEOTIDE SEQUENCE [LARGE SCALE GENOMIC DNA]</scope>
    <source>
        <strain evidence="2">s54d21</strain>
    </source>
</reference>
<sequence length="76" mass="8273">MATLKAEVRNGRLVLDVPTELPEGTALELVAADLGDELSEEERSALHEALSESWDEARAGKRVAAEEVLAKLRSMK</sequence>
<proteinExistence type="predicted"/>
<evidence type="ECO:0000313" key="1">
    <source>
        <dbReference type="EMBL" id="MDY7228129.1"/>
    </source>
</evidence>
<name>A0ABU5H4X5_9BACT</name>
<protein>
    <submittedName>
        <fullName evidence="1">Uncharacterized protein</fullName>
    </submittedName>
</protein>
<accession>A0ABU5H4X5</accession>
<evidence type="ECO:0000313" key="2">
    <source>
        <dbReference type="Proteomes" id="UP001291309"/>
    </source>
</evidence>
<dbReference type="RefSeq" id="WP_321546854.1">
    <property type="nucleotide sequence ID" value="NZ_JAXIVS010000005.1"/>
</dbReference>
<gene>
    <name evidence="1" type="ORF">SYV04_17045</name>
</gene>
<dbReference type="Proteomes" id="UP001291309">
    <property type="component" value="Unassembled WGS sequence"/>
</dbReference>
<comment type="caution">
    <text evidence="1">The sequence shown here is derived from an EMBL/GenBank/DDBJ whole genome shotgun (WGS) entry which is preliminary data.</text>
</comment>